<keyword evidence="3" id="KW-1185">Reference proteome</keyword>
<dbReference type="AlphaFoldDB" id="A0AAV2N8M0"/>
<proteinExistence type="predicted"/>
<dbReference type="Proteomes" id="UP001497644">
    <property type="component" value="Chromosome 11"/>
</dbReference>
<accession>A0AAV2N8M0</accession>
<name>A0AAV2N8M0_9HYME</name>
<dbReference type="EMBL" id="OZ034834">
    <property type="protein sequence ID" value="CAL1675710.1"/>
    <property type="molecule type" value="Genomic_DNA"/>
</dbReference>
<protein>
    <submittedName>
        <fullName evidence="2">Uncharacterized protein</fullName>
    </submittedName>
</protein>
<gene>
    <name evidence="2" type="ORF">LPLAT_LOCUS2031</name>
</gene>
<feature type="region of interest" description="Disordered" evidence="1">
    <location>
        <begin position="1"/>
        <end position="45"/>
    </location>
</feature>
<evidence type="ECO:0000256" key="1">
    <source>
        <dbReference type="SAM" id="MobiDB-lite"/>
    </source>
</evidence>
<organism evidence="2 3">
    <name type="scientific">Lasius platythorax</name>
    <dbReference type="NCBI Taxonomy" id="488582"/>
    <lineage>
        <taxon>Eukaryota</taxon>
        <taxon>Metazoa</taxon>
        <taxon>Ecdysozoa</taxon>
        <taxon>Arthropoda</taxon>
        <taxon>Hexapoda</taxon>
        <taxon>Insecta</taxon>
        <taxon>Pterygota</taxon>
        <taxon>Neoptera</taxon>
        <taxon>Endopterygota</taxon>
        <taxon>Hymenoptera</taxon>
        <taxon>Apocrita</taxon>
        <taxon>Aculeata</taxon>
        <taxon>Formicoidea</taxon>
        <taxon>Formicidae</taxon>
        <taxon>Formicinae</taxon>
        <taxon>Lasius</taxon>
        <taxon>Lasius</taxon>
    </lineage>
</organism>
<reference evidence="2" key="1">
    <citation type="submission" date="2024-04" db="EMBL/GenBank/DDBJ databases">
        <authorList>
            <consortium name="Molecular Ecology Group"/>
        </authorList>
    </citation>
    <scope>NUCLEOTIDE SEQUENCE</scope>
</reference>
<sequence>MKDDQSCDNLRNQRWTKAKPIGTSVTESALRGGSTRTEPTASSPTLGDPLIISLPLHLASSRSSSSSPYIINLLRRSKREVTLCNCDAFVEVVYINDSDSNIELWNELKN</sequence>
<feature type="compositionally biased region" description="Polar residues" evidence="1">
    <location>
        <begin position="34"/>
        <end position="45"/>
    </location>
</feature>
<evidence type="ECO:0000313" key="3">
    <source>
        <dbReference type="Proteomes" id="UP001497644"/>
    </source>
</evidence>
<evidence type="ECO:0000313" key="2">
    <source>
        <dbReference type="EMBL" id="CAL1675710.1"/>
    </source>
</evidence>